<organism evidence="2 3">
    <name type="scientific">Shinella granuli</name>
    <dbReference type="NCBI Taxonomy" id="323621"/>
    <lineage>
        <taxon>Bacteria</taxon>
        <taxon>Pseudomonadati</taxon>
        <taxon>Pseudomonadota</taxon>
        <taxon>Alphaproteobacteria</taxon>
        <taxon>Hyphomicrobiales</taxon>
        <taxon>Rhizobiaceae</taxon>
        <taxon>Shinella</taxon>
    </lineage>
</organism>
<dbReference type="EMBL" id="SLVX01000002">
    <property type="protein sequence ID" value="TCN47822.1"/>
    <property type="molecule type" value="Genomic_DNA"/>
</dbReference>
<comment type="caution">
    <text evidence="2">The sequence shown here is derived from an EMBL/GenBank/DDBJ whole genome shotgun (WGS) entry which is preliminary data.</text>
</comment>
<reference evidence="2 3" key="1">
    <citation type="submission" date="2019-03" db="EMBL/GenBank/DDBJ databases">
        <title>Genomic Encyclopedia of Type Strains, Phase IV (KMG-IV): sequencing the most valuable type-strain genomes for metagenomic binning, comparative biology and taxonomic classification.</title>
        <authorList>
            <person name="Goeker M."/>
        </authorList>
    </citation>
    <scope>NUCLEOTIDE SEQUENCE [LARGE SCALE GENOMIC DNA]</scope>
    <source>
        <strain evidence="2 3">DSM 18401</strain>
    </source>
</reference>
<dbReference type="AlphaFoldDB" id="A0A4R2D4J9"/>
<keyword evidence="3" id="KW-1185">Reference proteome</keyword>
<sequence>MMRTSHFRTLLAGAALASLASPAFALDGADLLAKLNATYATSGVTISSSNVATDGSTVTLENAELKATGAEAPVKLGTITMDGVEEDGDGGYTVETVSFQDINVTEADATVSAKDIAINGVIIPGTVVPGTLESLLMYESATAGPVSVTSKGKEVFSMSGMEANITRMDGDAGLEFDATLSDLKADLTSVEDPKAKDTLAKLNLQTLEGKVSMSGSWELASGKLAVDEYAFDFKDVGRLNLALEFSGYTLDFLKGMQEAIKAAEANPNKEEANAAMGMSMMGLVQQLTFNSASISFEDASITRKLLDYAGSEQGVSGDQMAQSLKGLVPIMIAQLNMPDLQNQIAEAVNTYLDDPKSITISAEPKDPVPFPMIMGAAMGAPQTIPQVLGVTITANDEM</sequence>
<protein>
    <recommendedName>
        <fullName evidence="4">Transmembrane protein</fullName>
    </recommendedName>
</protein>
<name>A0A4R2D4J9_SHIGR</name>
<evidence type="ECO:0000313" key="2">
    <source>
        <dbReference type="EMBL" id="TCN47822.1"/>
    </source>
</evidence>
<evidence type="ECO:0008006" key="4">
    <source>
        <dbReference type="Google" id="ProtNLM"/>
    </source>
</evidence>
<keyword evidence="1" id="KW-0732">Signal</keyword>
<evidence type="ECO:0000256" key="1">
    <source>
        <dbReference type="SAM" id="SignalP"/>
    </source>
</evidence>
<gene>
    <name evidence="2" type="ORF">EV665_102342</name>
</gene>
<dbReference type="RefSeq" id="WP_064329692.1">
    <property type="nucleotide sequence ID" value="NZ_BAABEI010000012.1"/>
</dbReference>
<dbReference type="Proteomes" id="UP000295351">
    <property type="component" value="Unassembled WGS sequence"/>
</dbReference>
<evidence type="ECO:0000313" key="3">
    <source>
        <dbReference type="Proteomes" id="UP000295351"/>
    </source>
</evidence>
<feature type="chain" id="PRO_5020926634" description="Transmembrane protein" evidence="1">
    <location>
        <begin position="26"/>
        <end position="398"/>
    </location>
</feature>
<proteinExistence type="predicted"/>
<accession>A0A4R2D4J9</accession>
<feature type="signal peptide" evidence="1">
    <location>
        <begin position="1"/>
        <end position="25"/>
    </location>
</feature>